<dbReference type="Pfam" id="PF05685">
    <property type="entry name" value="Uma2"/>
    <property type="match status" value="1"/>
</dbReference>
<reference evidence="2" key="1">
    <citation type="submission" date="2020-10" db="EMBL/GenBank/DDBJ databases">
        <authorList>
            <person name="Castelo-Branco R."/>
            <person name="Eusebio N."/>
            <person name="Adriana R."/>
            <person name="Vieira A."/>
            <person name="Brugerolle De Fraissinette N."/>
            <person name="Rezende De Castro R."/>
            <person name="Schneider M.P."/>
            <person name="Vasconcelos V."/>
            <person name="Leao P.N."/>
        </authorList>
    </citation>
    <scope>NUCLEOTIDE SEQUENCE</scope>
    <source>
        <strain evidence="2">LEGE 07310</strain>
    </source>
</reference>
<name>A0A8J7AT81_9CYAN</name>
<feature type="domain" description="Putative restriction endonuclease" evidence="1">
    <location>
        <begin position="22"/>
        <end position="192"/>
    </location>
</feature>
<dbReference type="InterPro" id="IPR012296">
    <property type="entry name" value="Nuclease_put_TT1808"/>
</dbReference>
<accession>A0A8J7AT81</accession>
<keyword evidence="2" id="KW-0378">Hydrolase</keyword>
<organism evidence="2 3">
    <name type="scientific">Vasconcelosia minhoensis LEGE 07310</name>
    <dbReference type="NCBI Taxonomy" id="915328"/>
    <lineage>
        <taxon>Bacteria</taxon>
        <taxon>Bacillati</taxon>
        <taxon>Cyanobacteriota</taxon>
        <taxon>Cyanophyceae</taxon>
        <taxon>Nodosilineales</taxon>
        <taxon>Cymatolegaceae</taxon>
        <taxon>Vasconcelosia</taxon>
        <taxon>Vasconcelosia minhoensis</taxon>
    </lineage>
</organism>
<dbReference type="GO" id="GO:0004519">
    <property type="term" value="F:endonuclease activity"/>
    <property type="evidence" value="ECO:0007669"/>
    <property type="project" value="UniProtKB-KW"/>
</dbReference>
<dbReference type="Proteomes" id="UP000636505">
    <property type="component" value="Unassembled WGS sequence"/>
</dbReference>
<dbReference type="Gene3D" id="3.90.1570.10">
    <property type="entry name" value="tt1808, chain A"/>
    <property type="match status" value="1"/>
</dbReference>
<evidence type="ECO:0000313" key="2">
    <source>
        <dbReference type="EMBL" id="MBE9076008.1"/>
    </source>
</evidence>
<keyword evidence="2" id="KW-0540">Nuclease</keyword>
<keyword evidence="3" id="KW-1185">Reference proteome</keyword>
<protein>
    <submittedName>
        <fullName evidence="2">Uma2 family endonuclease</fullName>
    </submittedName>
</protein>
<proteinExistence type="predicted"/>
<dbReference type="EMBL" id="JADEXG010000002">
    <property type="protein sequence ID" value="MBE9076008.1"/>
    <property type="molecule type" value="Genomic_DNA"/>
</dbReference>
<dbReference type="PANTHER" id="PTHR35400:SF3">
    <property type="entry name" value="SLL1072 PROTEIN"/>
    <property type="match status" value="1"/>
</dbReference>
<dbReference type="RefSeq" id="WP_193904669.1">
    <property type="nucleotide sequence ID" value="NZ_JADEXG010000002.1"/>
</dbReference>
<evidence type="ECO:0000313" key="3">
    <source>
        <dbReference type="Proteomes" id="UP000636505"/>
    </source>
</evidence>
<sequence length="229" mass="25452">MPTPIKPSIPLLENGDCLTQAEFERRYRAMPQLKKAELIEGMVFMAAALRANSHGNPHALVIAWLGVYYAATPGTYLADNTTVRLDMDNEPQPDALLRIEPAAGGRSRITEDDYIQGAPELIVEIAASSAAYDMNVKLNAYRRNAVQDYIVWQMVENRILWLHLVEGQYERLEPSQGLIESPTFPGLVLAVEAMQQRELGIVLAQLQKSLGTAAHQAYIQRLASYGRAC</sequence>
<dbReference type="InterPro" id="IPR011335">
    <property type="entry name" value="Restrct_endonuc-II-like"/>
</dbReference>
<gene>
    <name evidence="2" type="ORF">IQ241_01645</name>
</gene>
<dbReference type="PANTHER" id="PTHR35400">
    <property type="entry name" value="SLR1083 PROTEIN"/>
    <property type="match status" value="1"/>
</dbReference>
<evidence type="ECO:0000259" key="1">
    <source>
        <dbReference type="Pfam" id="PF05685"/>
    </source>
</evidence>
<dbReference type="InterPro" id="IPR008538">
    <property type="entry name" value="Uma2"/>
</dbReference>
<dbReference type="AlphaFoldDB" id="A0A8J7AT81"/>
<keyword evidence="2" id="KW-0255">Endonuclease</keyword>
<dbReference type="SUPFAM" id="SSF52980">
    <property type="entry name" value="Restriction endonuclease-like"/>
    <property type="match status" value="1"/>
</dbReference>
<dbReference type="CDD" id="cd06260">
    <property type="entry name" value="DUF820-like"/>
    <property type="match status" value="1"/>
</dbReference>
<comment type="caution">
    <text evidence="2">The sequence shown here is derived from an EMBL/GenBank/DDBJ whole genome shotgun (WGS) entry which is preliminary data.</text>
</comment>